<organism evidence="1 2">
    <name type="scientific">Vigna unguiculata</name>
    <name type="common">Cowpea</name>
    <dbReference type="NCBI Taxonomy" id="3917"/>
    <lineage>
        <taxon>Eukaryota</taxon>
        <taxon>Viridiplantae</taxon>
        <taxon>Streptophyta</taxon>
        <taxon>Embryophyta</taxon>
        <taxon>Tracheophyta</taxon>
        <taxon>Spermatophyta</taxon>
        <taxon>Magnoliopsida</taxon>
        <taxon>eudicotyledons</taxon>
        <taxon>Gunneridae</taxon>
        <taxon>Pentapetalae</taxon>
        <taxon>rosids</taxon>
        <taxon>fabids</taxon>
        <taxon>Fabales</taxon>
        <taxon>Fabaceae</taxon>
        <taxon>Papilionoideae</taxon>
        <taxon>50 kb inversion clade</taxon>
        <taxon>NPAAA clade</taxon>
        <taxon>indigoferoid/millettioid clade</taxon>
        <taxon>Phaseoleae</taxon>
        <taxon>Vigna</taxon>
    </lineage>
</organism>
<gene>
    <name evidence="1" type="ORF">DEO72_LG6g1362</name>
</gene>
<sequence length="406" mass="45749">MTTMAPTEPEKQISLKLMVNKERNKVVFAEAGKDFVDVLFSFFTLPLGTIVRLVREESNMLPIEVGSLTSLYQSAENLDKEFLCTDSCKQIILRPKNSLERYCMNLKLKIDDTEPAEYFVCNNLLSCRFHDPVLISMFKNRRCRCGKMLDKPISPSTSYDGFVKDSATFIITDDLTVEPNSLNAFFDMFKNCGIESMSSVNEMMVTITKTQVMDLLKSCLISTATLTSLFLEKPYIEKCRKVEFPPFDVNVEGGMKINFLLSNQLLPLYDDFEYFCLTHKYANNYSASDLYLSAYNLTNIFQLENSDFRSITAVDFVDTILTRGNSKGYVKGPTMYMATDDLVVTPMSTTSVISLLSTLSIPFSDLEEKEVTIGIKEGVGILQASLTSKSVLTTALSHLLTEVKQE</sequence>
<keyword evidence="2" id="KW-1185">Reference proteome</keyword>
<dbReference type="InterPro" id="IPR007750">
    <property type="entry name" value="DUF674"/>
</dbReference>
<dbReference type="Proteomes" id="UP000501690">
    <property type="component" value="Linkage Group LG6"/>
</dbReference>
<name>A0A4D6M601_VIGUN</name>
<dbReference type="Pfam" id="PF05056">
    <property type="entry name" value="DUF674"/>
    <property type="match status" value="2"/>
</dbReference>
<protein>
    <recommendedName>
        <fullName evidence="3">DUF674 family protein</fullName>
    </recommendedName>
</protein>
<dbReference type="PANTHER" id="PTHR33103">
    <property type="entry name" value="OS01G0153900 PROTEIN"/>
    <property type="match status" value="1"/>
</dbReference>
<evidence type="ECO:0000313" key="1">
    <source>
        <dbReference type="EMBL" id="QCD96655.1"/>
    </source>
</evidence>
<dbReference type="PANTHER" id="PTHR33103:SF43">
    <property type="entry name" value="DUF674 FAMILY PROTEIN"/>
    <property type="match status" value="1"/>
</dbReference>
<dbReference type="EMBL" id="CP039350">
    <property type="protein sequence ID" value="QCD96655.1"/>
    <property type="molecule type" value="Genomic_DNA"/>
</dbReference>
<reference evidence="1 2" key="1">
    <citation type="submission" date="2019-04" db="EMBL/GenBank/DDBJ databases">
        <title>An improved genome assembly and genetic linkage map for asparagus bean, Vigna unguiculata ssp. sesquipedialis.</title>
        <authorList>
            <person name="Xia Q."/>
            <person name="Zhang R."/>
            <person name="Dong Y."/>
        </authorList>
    </citation>
    <scope>NUCLEOTIDE SEQUENCE [LARGE SCALE GENOMIC DNA]</scope>
    <source>
        <tissue evidence="1">Leaf</tissue>
    </source>
</reference>
<evidence type="ECO:0000313" key="2">
    <source>
        <dbReference type="Proteomes" id="UP000501690"/>
    </source>
</evidence>
<proteinExistence type="predicted"/>
<accession>A0A4D6M601</accession>
<evidence type="ECO:0008006" key="3">
    <source>
        <dbReference type="Google" id="ProtNLM"/>
    </source>
</evidence>
<dbReference type="AlphaFoldDB" id="A0A4D6M601"/>